<sequence>VGSPIIDSISLAKEIESVLQSCFKPEFFNTIRQVRFLSVVADIAVT</sequence>
<protein>
    <submittedName>
        <fullName evidence="1">Uncharacterized protein</fullName>
    </submittedName>
</protein>
<dbReference type="EMBL" id="FMXM01000019">
    <property type="protein sequence ID" value="SDA94034.1"/>
    <property type="molecule type" value="Genomic_DNA"/>
</dbReference>
<gene>
    <name evidence="1" type="ORF">SAMN02927914_05111</name>
</gene>
<organism evidence="1 2">
    <name type="scientific">Mesorhizobium qingshengii</name>
    <dbReference type="NCBI Taxonomy" id="1165689"/>
    <lineage>
        <taxon>Bacteria</taxon>
        <taxon>Pseudomonadati</taxon>
        <taxon>Pseudomonadota</taxon>
        <taxon>Alphaproteobacteria</taxon>
        <taxon>Hyphomicrobiales</taxon>
        <taxon>Phyllobacteriaceae</taxon>
        <taxon>Mesorhizobium</taxon>
    </lineage>
</organism>
<dbReference type="Proteomes" id="UP000198588">
    <property type="component" value="Unassembled WGS sequence"/>
</dbReference>
<accession>A0A1G5ZGZ9</accession>
<name>A0A1G5ZGZ9_9HYPH</name>
<proteinExistence type="predicted"/>
<feature type="non-terminal residue" evidence="1">
    <location>
        <position position="1"/>
    </location>
</feature>
<dbReference type="AlphaFoldDB" id="A0A1G5ZGZ9"/>
<evidence type="ECO:0000313" key="2">
    <source>
        <dbReference type="Proteomes" id="UP000198588"/>
    </source>
</evidence>
<evidence type="ECO:0000313" key="1">
    <source>
        <dbReference type="EMBL" id="SDA94034.1"/>
    </source>
</evidence>
<reference evidence="1 2" key="1">
    <citation type="submission" date="2016-10" db="EMBL/GenBank/DDBJ databases">
        <authorList>
            <person name="de Groot N.N."/>
        </authorList>
    </citation>
    <scope>NUCLEOTIDE SEQUENCE [LARGE SCALE GENOMIC DNA]</scope>
    <source>
        <strain evidence="1 2">CGMCC 1.12097</strain>
    </source>
</reference>